<reference evidence="1" key="1">
    <citation type="submission" date="2022-07" db="EMBL/GenBank/DDBJ databases">
        <authorList>
            <person name="Trinca V."/>
            <person name="Uliana J.V.C."/>
            <person name="Torres T.T."/>
            <person name="Ward R.J."/>
            <person name="Monesi N."/>
        </authorList>
    </citation>
    <scope>NUCLEOTIDE SEQUENCE</scope>
    <source>
        <strain evidence="1">HSMRA1968</strain>
        <tissue evidence="1">Whole embryos</tissue>
    </source>
</reference>
<name>A0A9Q0NEB8_9DIPT</name>
<keyword evidence="2" id="KW-1185">Reference proteome</keyword>
<gene>
    <name evidence="1" type="ORF">Bhyg_03120</name>
</gene>
<dbReference type="EMBL" id="WJQU01000001">
    <property type="protein sequence ID" value="KAJ6647896.1"/>
    <property type="molecule type" value="Genomic_DNA"/>
</dbReference>
<accession>A0A9Q0NEB8</accession>
<organism evidence="1 2">
    <name type="scientific">Pseudolycoriella hygida</name>
    <dbReference type="NCBI Taxonomy" id="35572"/>
    <lineage>
        <taxon>Eukaryota</taxon>
        <taxon>Metazoa</taxon>
        <taxon>Ecdysozoa</taxon>
        <taxon>Arthropoda</taxon>
        <taxon>Hexapoda</taxon>
        <taxon>Insecta</taxon>
        <taxon>Pterygota</taxon>
        <taxon>Neoptera</taxon>
        <taxon>Endopterygota</taxon>
        <taxon>Diptera</taxon>
        <taxon>Nematocera</taxon>
        <taxon>Sciaroidea</taxon>
        <taxon>Sciaridae</taxon>
        <taxon>Pseudolycoriella</taxon>
    </lineage>
</organism>
<evidence type="ECO:0000313" key="2">
    <source>
        <dbReference type="Proteomes" id="UP001151699"/>
    </source>
</evidence>
<proteinExistence type="predicted"/>
<dbReference type="AlphaFoldDB" id="A0A9Q0NEB8"/>
<protein>
    <submittedName>
        <fullName evidence="1">Uncharacterized protein</fullName>
    </submittedName>
</protein>
<comment type="caution">
    <text evidence="1">The sequence shown here is derived from an EMBL/GenBank/DDBJ whole genome shotgun (WGS) entry which is preliminary data.</text>
</comment>
<dbReference type="Proteomes" id="UP001151699">
    <property type="component" value="Chromosome A"/>
</dbReference>
<evidence type="ECO:0000313" key="1">
    <source>
        <dbReference type="EMBL" id="KAJ6647896.1"/>
    </source>
</evidence>
<sequence length="32" mass="3817">MEDSIISSVWDMDCTISLMLMDSRRCRKSMKF</sequence>